<accession>A0A251RK88</accession>
<protein>
    <submittedName>
        <fullName evidence="1">Uncharacterized protein</fullName>
    </submittedName>
</protein>
<sequence length="53" mass="6470">MVYHGFHTWQWHRRWHQGRIRKQTCGVDVPCCFTLSIYSFPCCLFKLQARRAI</sequence>
<dbReference type="Proteomes" id="UP000006882">
    <property type="component" value="Chromosome G1"/>
</dbReference>
<dbReference type="AlphaFoldDB" id="A0A251RK88"/>
<dbReference type="EMBL" id="CM007651">
    <property type="protein sequence ID" value="ONI36428.1"/>
    <property type="molecule type" value="Genomic_DNA"/>
</dbReference>
<gene>
    <name evidence="1" type="ORF">PRUPE_1G584500</name>
</gene>
<organism evidence="1 2">
    <name type="scientific">Prunus persica</name>
    <name type="common">Peach</name>
    <name type="synonym">Amygdalus persica</name>
    <dbReference type="NCBI Taxonomy" id="3760"/>
    <lineage>
        <taxon>Eukaryota</taxon>
        <taxon>Viridiplantae</taxon>
        <taxon>Streptophyta</taxon>
        <taxon>Embryophyta</taxon>
        <taxon>Tracheophyta</taxon>
        <taxon>Spermatophyta</taxon>
        <taxon>Magnoliopsida</taxon>
        <taxon>eudicotyledons</taxon>
        <taxon>Gunneridae</taxon>
        <taxon>Pentapetalae</taxon>
        <taxon>rosids</taxon>
        <taxon>fabids</taxon>
        <taxon>Rosales</taxon>
        <taxon>Rosaceae</taxon>
        <taxon>Amygdaloideae</taxon>
        <taxon>Amygdaleae</taxon>
        <taxon>Prunus</taxon>
    </lineage>
</organism>
<proteinExistence type="predicted"/>
<name>A0A251RK88_PRUPE</name>
<keyword evidence="2" id="KW-1185">Reference proteome</keyword>
<evidence type="ECO:0000313" key="2">
    <source>
        <dbReference type="Proteomes" id="UP000006882"/>
    </source>
</evidence>
<reference evidence="1 2" key="1">
    <citation type="journal article" date="2013" name="Nat. Genet.">
        <title>The high-quality draft genome of peach (Prunus persica) identifies unique patterns of genetic diversity, domestication and genome evolution.</title>
        <authorList>
            <consortium name="International Peach Genome Initiative"/>
            <person name="Verde I."/>
            <person name="Abbott A.G."/>
            <person name="Scalabrin S."/>
            <person name="Jung S."/>
            <person name="Shu S."/>
            <person name="Marroni F."/>
            <person name="Zhebentyayeva T."/>
            <person name="Dettori M.T."/>
            <person name="Grimwood J."/>
            <person name="Cattonaro F."/>
            <person name="Zuccolo A."/>
            <person name="Rossini L."/>
            <person name="Jenkins J."/>
            <person name="Vendramin E."/>
            <person name="Meisel L.A."/>
            <person name="Decroocq V."/>
            <person name="Sosinski B."/>
            <person name="Prochnik S."/>
            <person name="Mitros T."/>
            <person name="Policriti A."/>
            <person name="Cipriani G."/>
            <person name="Dondini L."/>
            <person name="Ficklin S."/>
            <person name="Goodstein D.M."/>
            <person name="Xuan P."/>
            <person name="Del Fabbro C."/>
            <person name="Aramini V."/>
            <person name="Copetti D."/>
            <person name="Gonzalez S."/>
            <person name="Horner D.S."/>
            <person name="Falchi R."/>
            <person name="Lucas S."/>
            <person name="Mica E."/>
            <person name="Maldonado J."/>
            <person name="Lazzari B."/>
            <person name="Bielenberg D."/>
            <person name="Pirona R."/>
            <person name="Miculan M."/>
            <person name="Barakat A."/>
            <person name="Testolin R."/>
            <person name="Stella A."/>
            <person name="Tartarini S."/>
            <person name="Tonutti P."/>
            <person name="Arus P."/>
            <person name="Orellana A."/>
            <person name="Wells C."/>
            <person name="Main D."/>
            <person name="Vizzotto G."/>
            <person name="Silva H."/>
            <person name="Salamini F."/>
            <person name="Schmutz J."/>
            <person name="Morgante M."/>
            <person name="Rokhsar D.S."/>
        </authorList>
    </citation>
    <scope>NUCLEOTIDE SEQUENCE [LARGE SCALE GENOMIC DNA]</scope>
    <source>
        <strain evidence="2">cv. Nemared</strain>
    </source>
</reference>
<evidence type="ECO:0000313" key="1">
    <source>
        <dbReference type="EMBL" id="ONI36428.1"/>
    </source>
</evidence>
<dbReference type="Gramene" id="ONI36428">
    <property type="protein sequence ID" value="ONI36428"/>
    <property type="gene ID" value="PRUPE_1G584500"/>
</dbReference>